<reference evidence="1" key="1">
    <citation type="submission" date="2021-01" db="EMBL/GenBank/DDBJ databases">
        <title>Whole genome shotgun sequence of Actinoplanes rishiriensis NBRC 108556.</title>
        <authorList>
            <person name="Komaki H."/>
            <person name="Tamura T."/>
        </authorList>
    </citation>
    <scope>NUCLEOTIDE SEQUENCE</scope>
    <source>
        <strain evidence="1">NBRC 108556</strain>
    </source>
</reference>
<dbReference type="Proteomes" id="UP000636960">
    <property type="component" value="Unassembled WGS sequence"/>
</dbReference>
<dbReference type="RefSeq" id="WP_203785662.1">
    <property type="nucleotide sequence ID" value="NZ_BOMV01000064.1"/>
</dbReference>
<accession>A0A919MSW8</accession>
<protein>
    <submittedName>
        <fullName evidence="1">Uncharacterized protein</fullName>
    </submittedName>
</protein>
<proteinExistence type="predicted"/>
<keyword evidence="2" id="KW-1185">Reference proteome</keyword>
<dbReference type="AlphaFoldDB" id="A0A919MSW8"/>
<dbReference type="EMBL" id="BOMV01000064">
    <property type="protein sequence ID" value="GIE98646.1"/>
    <property type="molecule type" value="Genomic_DNA"/>
</dbReference>
<comment type="caution">
    <text evidence="1">The sequence shown here is derived from an EMBL/GenBank/DDBJ whole genome shotgun (WGS) entry which is preliminary data.</text>
</comment>
<gene>
    <name evidence="1" type="ORF">Ari01nite_61110</name>
</gene>
<evidence type="ECO:0000313" key="2">
    <source>
        <dbReference type="Proteomes" id="UP000636960"/>
    </source>
</evidence>
<name>A0A919MSW8_9ACTN</name>
<organism evidence="1 2">
    <name type="scientific">Paractinoplanes rishiriensis</name>
    <dbReference type="NCBI Taxonomy" id="1050105"/>
    <lineage>
        <taxon>Bacteria</taxon>
        <taxon>Bacillati</taxon>
        <taxon>Actinomycetota</taxon>
        <taxon>Actinomycetes</taxon>
        <taxon>Micromonosporales</taxon>
        <taxon>Micromonosporaceae</taxon>
        <taxon>Paractinoplanes</taxon>
    </lineage>
</organism>
<sequence>MAPTAVAPPPTAARLRAALLTAADLPGYGFDDPIEHSYGVGDFADICATLRGKPAAGAKVPTAQVALLRSKTGWPIVEILAATGSNKALTMVAGIAEAPRKCPAMALGELGNPSVTRVEVRTLEVPRVGDAAAGLRATYDGAGGATELVAFAHGDVFAVIAGMSNLEPAERTRIVEKAASKLKPAR</sequence>
<evidence type="ECO:0000313" key="1">
    <source>
        <dbReference type="EMBL" id="GIE98646.1"/>
    </source>
</evidence>